<evidence type="ECO:0000256" key="5">
    <source>
        <dbReference type="RuleBase" id="RU367022"/>
    </source>
</evidence>
<dbReference type="Pfam" id="PF04145">
    <property type="entry name" value="Ctr"/>
    <property type="match status" value="1"/>
</dbReference>
<feature type="compositionally biased region" description="Basic and acidic residues" evidence="6">
    <location>
        <begin position="66"/>
        <end position="85"/>
    </location>
</feature>
<keyword evidence="3 5" id="KW-1133">Transmembrane helix</keyword>
<evidence type="ECO:0000256" key="6">
    <source>
        <dbReference type="SAM" id="MobiDB-lite"/>
    </source>
</evidence>
<keyword evidence="5" id="KW-0406">Ion transport</keyword>
<dbReference type="GO" id="GO:0005886">
    <property type="term" value="C:plasma membrane"/>
    <property type="evidence" value="ECO:0007669"/>
    <property type="project" value="TreeGrafter"/>
</dbReference>
<reference evidence="7 8" key="1">
    <citation type="submission" date="2014-02" db="EMBL/GenBank/DDBJ databases">
        <title>Transposable element dynamics among asymbiotic and ectomycorrhizal Amanita fungi.</title>
        <authorList>
            <consortium name="DOE Joint Genome Institute"/>
            <person name="Hess J."/>
            <person name="Skrede I."/>
            <person name="Wolfe B."/>
            <person name="LaButti K."/>
            <person name="Ohm R.A."/>
            <person name="Grigoriev I.V."/>
            <person name="Pringle A."/>
        </authorList>
    </citation>
    <scope>NUCLEOTIDE SEQUENCE [LARGE SCALE GENOMIC DNA]</scope>
    <source>
        <strain evidence="7 8">SKay4041</strain>
    </source>
</reference>
<keyword evidence="4 5" id="KW-0472">Membrane</keyword>
<dbReference type="EMBL" id="KZ301998">
    <property type="protein sequence ID" value="PFH50746.1"/>
    <property type="molecule type" value="Genomic_DNA"/>
</dbReference>
<evidence type="ECO:0000256" key="4">
    <source>
        <dbReference type="ARBA" id="ARBA00023136"/>
    </source>
</evidence>
<dbReference type="InterPro" id="IPR007274">
    <property type="entry name" value="Cop_transporter"/>
</dbReference>
<evidence type="ECO:0000256" key="1">
    <source>
        <dbReference type="ARBA" id="ARBA00004141"/>
    </source>
</evidence>
<comment type="similarity">
    <text evidence="5">Belongs to the copper transporter (Ctr) (TC 1.A.56) family. SLC31A subfamily.</text>
</comment>
<feature type="transmembrane region" description="Helical" evidence="5">
    <location>
        <begin position="116"/>
        <end position="142"/>
    </location>
</feature>
<evidence type="ECO:0000313" key="8">
    <source>
        <dbReference type="Proteomes" id="UP000242287"/>
    </source>
</evidence>
<dbReference type="PANTHER" id="PTHR12483">
    <property type="entry name" value="SOLUTE CARRIER FAMILY 31 COPPER TRANSPORTERS"/>
    <property type="match status" value="1"/>
</dbReference>
<keyword evidence="5" id="KW-0186">Copper</keyword>
<keyword evidence="8" id="KW-1185">Reference proteome</keyword>
<protein>
    <recommendedName>
        <fullName evidence="5">Copper transport protein</fullName>
    </recommendedName>
</protein>
<dbReference type="STRING" id="703135.A0A2A9NSK0"/>
<evidence type="ECO:0000256" key="3">
    <source>
        <dbReference type="ARBA" id="ARBA00022989"/>
    </source>
</evidence>
<sequence length="160" mass="17743">MMIPYLHFTKGDHLYFKAWHPETAGAIAGASIGLFFLAVVERWLSALRAILELRWNQRALALTTAEKDDTQRPSLESLEKVRQPEDAPQPQKQRTIAPFILSHDVPRGILHGIQALVGYLLMLAIMSFQAAYLISIVVGLGVGEIVFGRIGTGWAGRLSH</sequence>
<keyword evidence="5" id="KW-0187">Copper transport</keyword>
<feature type="transmembrane region" description="Helical" evidence="5">
    <location>
        <begin position="24"/>
        <end position="44"/>
    </location>
</feature>
<evidence type="ECO:0000256" key="2">
    <source>
        <dbReference type="ARBA" id="ARBA00022692"/>
    </source>
</evidence>
<dbReference type="AlphaFoldDB" id="A0A2A9NSK0"/>
<evidence type="ECO:0000313" key="7">
    <source>
        <dbReference type="EMBL" id="PFH50746.1"/>
    </source>
</evidence>
<comment type="subcellular location">
    <subcellularLocation>
        <location evidence="1 5">Membrane</location>
        <topology evidence="1 5">Multi-pass membrane protein</topology>
    </subcellularLocation>
</comment>
<dbReference type="PANTHER" id="PTHR12483:SF27">
    <property type="entry name" value="COPPER TRANSPORT PROTEIN CTR1"/>
    <property type="match status" value="1"/>
</dbReference>
<gene>
    <name evidence="7" type="ORF">AMATHDRAFT_144388</name>
</gene>
<proteinExistence type="inferred from homology"/>
<keyword evidence="2 5" id="KW-0812">Transmembrane</keyword>
<dbReference type="Proteomes" id="UP000242287">
    <property type="component" value="Unassembled WGS sequence"/>
</dbReference>
<keyword evidence="5" id="KW-0813">Transport</keyword>
<dbReference type="OrthoDB" id="73901at2759"/>
<dbReference type="GO" id="GO:0005375">
    <property type="term" value="F:copper ion transmembrane transporter activity"/>
    <property type="evidence" value="ECO:0007669"/>
    <property type="project" value="UniProtKB-UniRule"/>
</dbReference>
<organism evidence="7 8">
    <name type="scientific">Amanita thiersii Skay4041</name>
    <dbReference type="NCBI Taxonomy" id="703135"/>
    <lineage>
        <taxon>Eukaryota</taxon>
        <taxon>Fungi</taxon>
        <taxon>Dikarya</taxon>
        <taxon>Basidiomycota</taxon>
        <taxon>Agaricomycotina</taxon>
        <taxon>Agaricomycetes</taxon>
        <taxon>Agaricomycetidae</taxon>
        <taxon>Agaricales</taxon>
        <taxon>Pluteineae</taxon>
        <taxon>Amanitaceae</taxon>
        <taxon>Amanita</taxon>
    </lineage>
</organism>
<feature type="region of interest" description="Disordered" evidence="6">
    <location>
        <begin position="66"/>
        <end position="92"/>
    </location>
</feature>
<name>A0A2A9NSK0_9AGAR</name>
<accession>A0A2A9NSK0</accession>